<dbReference type="PANTHER" id="PTHR11695:SF648">
    <property type="entry name" value="ZINC-BINDING OXIDOREDUCTASE"/>
    <property type="match status" value="1"/>
</dbReference>
<dbReference type="InterPro" id="IPR036291">
    <property type="entry name" value="NAD(P)-bd_dom_sf"/>
</dbReference>
<dbReference type="EMBL" id="FUZZ01000001">
    <property type="protein sequence ID" value="SKD00643.1"/>
    <property type="molecule type" value="Genomic_DNA"/>
</dbReference>
<organism evidence="2 3">
    <name type="scientific">Chitinophaga ginsengisegetis</name>
    <dbReference type="NCBI Taxonomy" id="393003"/>
    <lineage>
        <taxon>Bacteria</taxon>
        <taxon>Pseudomonadati</taxon>
        <taxon>Bacteroidota</taxon>
        <taxon>Chitinophagia</taxon>
        <taxon>Chitinophagales</taxon>
        <taxon>Chitinophagaceae</taxon>
        <taxon>Chitinophaga</taxon>
    </lineage>
</organism>
<reference evidence="2 3" key="1">
    <citation type="submission" date="2017-02" db="EMBL/GenBank/DDBJ databases">
        <authorList>
            <person name="Peterson S.W."/>
        </authorList>
    </citation>
    <scope>NUCLEOTIDE SEQUENCE [LARGE SCALE GENOMIC DNA]</scope>
    <source>
        <strain evidence="2 3">DSM 18108</strain>
    </source>
</reference>
<dbReference type="CDD" id="cd05289">
    <property type="entry name" value="MDR_like_2"/>
    <property type="match status" value="1"/>
</dbReference>
<dbReference type="GO" id="GO:0016491">
    <property type="term" value="F:oxidoreductase activity"/>
    <property type="evidence" value="ECO:0007669"/>
    <property type="project" value="InterPro"/>
</dbReference>
<dbReference type="RefSeq" id="WP_079469131.1">
    <property type="nucleotide sequence ID" value="NZ_FUZZ01000001.1"/>
</dbReference>
<name>A0A1T5NK91_9BACT</name>
<evidence type="ECO:0000313" key="2">
    <source>
        <dbReference type="EMBL" id="SKD00643.1"/>
    </source>
</evidence>
<gene>
    <name evidence="2" type="ORF">SAMN05660461_1899</name>
</gene>
<dbReference type="InterPro" id="IPR020843">
    <property type="entry name" value="ER"/>
</dbReference>
<dbReference type="InterPro" id="IPR011032">
    <property type="entry name" value="GroES-like_sf"/>
</dbReference>
<dbReference type="STRING" id="393003.SAMN05660461_1899"/>
<protein>
    <submittedName>
        <fullName evidence="2">NADPH:quinone reductase</fullName>
    </submittedName>
</protein>
<dbReference type="Proteomes" id="UP000190166">
    <property type="component" value="Unassembled WGS sequence"/>
</dbReference>
<accession>A0A1T5NK91</accession>
<evidence type="ECO:0000259" key="1">
    <source>
        <dbReference type="SMART" id="SM00829"/>
    </source>
</evidence>
<dbReference type="InterPro" id="IPR050700">
    <property type="entry name" value="YIM1/Zinc_Alcohol_DH_Fams"/>
</dbReference>
<dbReference type="Gene3D" id="3.90.180.10">
    <property type="entry name" value="Medium-chain alcohol dehydrogenases, catalytic domain"/>
    <property type="match status" value="1"/>
</dbReference>
<dbReference type="Pfam" id="PF13602">
    <property type="entry name" value="ADH_zinc_N_2"/>
    <property type="match status" value="1"/>
</dbReference>
<dbReference type="SUPFAM" id="SSF51735">
    <property type="entry name" value="NAD(P)-binding Rossmann-fold domains"/>
    <property type="match status" value="1"/>
</dbReference>
<evidence type="ECO:0000313" key="3">
    <source>
        <dbReference type="Proteomes" id="UP000190166"/>
    </source>
</evidence>
<dbReference type="PANTHER" id="PTHR11695">
    <property type="entry name" value="ALCOHOL DEHYDROGENASE RELATED"/>
    <property type="match status" value="1"/>
</dbReference>
<dbReference type="Gene3D" id="3.40.50.720">
    <property type="entry name" value="NAD(P)-binding Rossmann-like Domain"/>
    <property type="match status" value="1"/>
</dbReference>
<dbReference type="SMART" id="SM00829">
    <property type="entry name" value="PKS_ER"/>
    <property type="match status" value="1"/>
</dbReference>
<dbReference type="InterPro" id="IPR013154">
    <property type="entry name" value="ADH-like_N"/>
</dbReference>
<sequence>MKAIILERLDKNAPLTISHTAIPAIAADEVLIETKAIGINPVDYKTLEDYTTPDGLRASWAPALDGISPLILGSDIAGVVTAVGSAVTKFNTGDEVFGMIKMPGHGRVFADYVAAPAIHLAKKPVNISFTEAAAATLAAITAWQNLHTHYQTKEGDRVLITAPAGGVGHYAVQMAKAAGAHVIAVTTAANADWVRQLGADDIIDYNHFNFEEAGSLQLNLVLDIGGRFPAALYEKHFAPGAALFFLPHGLPAATTQYYQSKGFDVRFTGVTSDEKAIDAIAGLLQSGKIKSYVGKVFPFDQMRAAFDEMKKGTTKGKIVVTL</sequence>
<keyword evidence="3" id="KW-1185">Reference proteome</keyword>
<feature type="domain" description="Enoyl reductase (ER)" evidence="1">
    <location>
        <begin position="10"/>
        <end position="320"/>
    </location>
</feature>
<dbReference type="AlphaFoldDB" id="A0A1T5NK91"/>
<dbReference type="SUPFAM" id="SSF50129">
    <property type="entry name" value="GroES-like"/>
    <property type="match status" value="1"/>
</dbReference>
<dbReference type="Pfam" id="PF08240">
    <property type="entry name" value="ADH_N"/>
    <property type="match status" value="1"/>
</dbReference>
<proteinExistence type="predicted"/>